<dbReference type="PANTHER" id="PTHR46504">
    <property type="entry name" value="TRNASE Z TRZ1"/>
    <property type="match status" value="1"/>
</dbReference>
<proteinExistence type="predicted"/>
<dbReference type="AlphaFoldDB" id="A0A1G8MJB6"/>
<dbReference type="PANTHER" id="PTHR46504:SF2">
    <property type="entry name" value="TRNASE Z TRZ1"/>
    <property type="match status" value="1"/>
</dbReference>
<dbReference type="InterPro" id="IPR036866">
    <property type="entry name" value="RibonucZ/Hydroxyglut_hydro"/>
</dbReference>
<keyword evidence="3" id="KW-1185">Reference proteome</keyword>
<dbReference type="EMBL" id="FNDJ01000006">
    <property type="protein sequence ID" value="SDI67967.1"/>
    <property type="molecule type" value="Genomic_DNA"/>
</dbReference>
<dbReference type="OrthoDB" id="9800940at2"/>
<dbReference type="InterPro" id="IPR001279">
    <property type="entry name" value="Metallo-B-lactamas"/>
</dbReference>
<dbReference type="Gene3D" id="3.60.15.10">
    <property type="entry name" value="Ribonuclease Z/Hydroxyacylglutathione hydrolase-like"/>
    <property type="match status" value="1"/>
</dbReference>
<dbReference type="SMART" id="SM00849">
    <property type="entry name" value="Lactamase_B"/>
    <property type="match status" value="1"/>
</dbReference>
<sequence>MIMHPELLERGHPFRQWKTWRLPGAQLTLTGYSRANDKTFFHVPELKLGLDAGLVEGRQVDTVLLTHTHLDHSKDLDFLATRTTGVDIYAPDEALPYVRDYLRATTELNQVAGYDPALASGVRVHGVRAGEEFRFGRHDSHTVRVIETEHKVPSVGYGVAENRRALLPEMEELKATLGAAEFGRLVSDRRKQGIAVDRQVQRPLFAYLGDTHADALGRSPWLFEYPVIITECTYLHDAELDRARRVGHTVWSRLKPFVVAHPEILFVLTHFSLRHSDREVLAFFEGEGLANVLVWAHAEAHLPEQHQQDRLGRP</sequence>
<name>A0A1G8MJB6_9ACTN</name>
<dbReference type="SUPFAM" id="SSF56281">
    <property type="entry name" value="Metallo-hydrolase/oxidoreductase"/>
    <property type="match status" value="1"/>
</dbReference>
<feature type="domain" description="Metallo-beta-lactamase" evidence="1">
    <location>
        <begin position="49"/>
        <end position="212"/>
    </location>
</feature>
<gene>
    <name evidence="2" type="ORF">SAMN05421869_106428</name>
</gene>
<evidence type="ECO:0000313" key="2">
    <source>
        <dbReference type="EMBL" id="SDI67967.1"/>
    </source>
</evidence>
<protein>
    <submittedName>
        <fullName evidence="2">Ribonuclease Z</fullName>
    </submittedName>
</protein>
<reference evidence="2 3" key="1">
    <citation type="submission" date="2016-10" db="EMBL/GenBank/DDBJ databases">
        <authorList>
            <person name="de Groot N.N."/>
        </authorList>
    </citation>
    <scope>NUCLEOTIDE SEQUENCE [LARGE SCALE GENOMIC DNA]</scope>
    <source>
        <strain evidence="2 3">CGMCC 4.6533</strain>
    </source>
</reference>
<evidence type="ECO:0000259" key="1">
    <source>
        <dbReference type="SMART" id="SM00849"/>
    </source>
</evidence>
<evidence type="ECO:0000313" key="3">
    <source>
        <dbReference type="Proteomes" id="UP000199202"/>
    </source>
</evidence>
<dbReference type="Pfam" id="PF12706">
    <property type="entry name" value="Lactamase_B_2"/>
    <property type="match status" value="1"/>
</dbReference>
<dbReference type="STRING" id="633440.SAMN05421869_106428"/>
<organism evidence="2 3">
    <name type="scientific">Nonomuraea jiangxiensis</name>
    <dbReference type="NCBI Taxonomy" id="633440"/>
    <lineage>
        <taxon>Bacteria</taxon>
        <taxon>Bacillati</taxon>
        <taxon>Actinomycetota</taxon>
        <taxon>Actinomycetes</taxon>
        <taxon>Streptosporangiales</taxon>
        <taxon>Streptosporangiaceae</taxon>
        <taxon>Nonomuraea</taxon>
    </lineage>
</organism>
<dbReference type="Proteomes" id="UP000199202">
    <property type="component" value="Unassembled WGS sequence"/>
</dbReference>
<accession>A0A1G8MJB6</accession>